<proteinExistence type="predicted"/>
<gene>
    <name evidence="2" type="ORF">RDB_LOCUS66216</name>
</gene>
<sequence>MYAFVRNTFAVAAIAILIFRTITALLQAQNEIGTRVNSAICGDRASKLHKIGVLMDRVPSPRQTESIGITLSASWSNIVGRNYELYVLLGVTYLPVGLFISHYSGGTSSCNVQWSGGRFRQLTLYVCDGAWTDRLGNYNEANDLFHEGWGKMLAYHIGIQAPLPVMLGGEVVVSVNKQMPYVWLLNTNELPSNFSQAFVDEVRFYQTPWELLLGSHIEAEAKLITRRFIKSSIMKDIVLNSEPEYRSLSLYPIAESSVVALNSSNGEVATATIRTSLTPGLMSLRRQEDVKVDRIDNWDSSGPVCDFIEDYRSGTTPGLMSLRRQEDVKVDRIDNWDSSGPVCDFIEDYRSGTVVDVIGSVGGLFALLQALNVLLFGRPLLWGLTGVKSIAPFGLIGAFSSKGFKQRLREEYHGTSTEDGMDTIKIVKFLRDFVIEFGPADLDPEPRSSRRPTLPPKDGDQGEGTAGTQ</sequence>
<reference evidence="2" key="1">
    <citation type="submission" date="2021-01" db="EMBL/GenBank/DDBJ databases">
        <authorList>
            <person name="Kaushik A."/>
        </authorList>
    </citation>
    <scope>NUCLEOTIDE SEQUENCE</scope>
    <source>
        <strain evidence="2">AG4-RS23</strain>
    </source>
</reference>
<feature type="non-terminal residue" evidence="2">
    <location>
        <position position="1"/>
    </location>
</feature>
<evidence type="ECO:0000256" key="1">
    <source>
        <dbReference type="SAM" id="MobiDB-lite"/>
    </source>
</evidence>
<protein>
    <recommendedName>
        <fullName evidence="4">Kex protein</fullName>
    </recommendedName>
</protein>
<name>A0A8H3BJF8_9AGAM</name>
<evidence type="ECO:0000313" key="2">
    <source>
        <dbReference type="EMBL" id="CAE6459193.1"/>
    </source>
</evidence>
<dbReference type="AlphaFoldDB" id="A0A8H3BJF8"/>
<dbReference type="EMBL" id="CAJMWY010001120">
    <property type="protein sequence ID" value="CAE6459193.1"/>
    <property type="molecule type" value="Genomic_DNA"/>
</dbReference>
<organism evidence="2 3">
    <name type="scientific">Rhizoctonia solani</name>
    <dbReference type="NCBI Taxonomy" id="456999"/>
    <lineage>
        <taxon>Eukaryota</taxon>
        <taxon>Fungi</taxon>
        <taxon>Dikarya</taxon>
        <taxon>Basidiomycota</taxon>
        <taxon>Agaricomycotina</taxon>
        <taxon>Agaricomycetes</taxon>
        <taxon>Cantharellales</taxon>
        <taxon>Ceratobasidiaceae</taxon>
        <taxon>Rhizoctonia</taxon>
    </lineage>
</organism>
<accession>A0A8H3BJF8</accession>
<comment type="caution">
    <text evidence="2">The sequence shown here is derived from an EMBL/GenBank/DDBJ whole genome shotgun (WGS) entry which is preliminary data.</text>
</comment>
<feature type="region of interest" description="Disordered" evidence="1">
    <location>
        <begin position="439"/>
        <end position="469"/>
    </location>
</feature>
<evidence type="ECO:0008006" key="4">
    <source>
        <dbReference type="Google" id="ProtNLM"/>
    </source>
</evidence>
<evidence type="ECO:0000313" key="3">
    <source>
        <dbReference type="Proteomes" id="UP000663861"/>
    </source>
</evidence>
<dbReference type="Proteomes" id="UP000663861">
    <property type="component" value="Unassembled WGS sequence"/>
</dbReference>